<dbReference type="Proteomes" id="UP000247465">
    <property type="component" value="Chromosome"/>
</dbReference>
<evidence type="ECO:0000313" key="3">
    <source>
        <dbReference type="Proteomes" id="UP000247465"/>
    </source>
</evidence>
<name>A0A2Z4AKH7_9BACT</name>
<accession>A0A2Z4AKH7</accession>
<feature type="transmembrane region" description="Helical" evidence="1">
    <location>
        <begin position="39"/>
        <end position="57"/>
    </location>
</feature>
<evidence type="ECO:0000256" key="1">
    <source>
        <dbReference type="SAM" id="Phobius"/>
    </source>
</evidence>
<sequence length="298" mass="35079">MVVDAASLLFVQNFVLLGLIVFLTIYLDRLSASPIIAIFSRWFRWIAISLGVPHLMVSLEWSLRPFGVLSIFCFLLWFLLETLYNWVAIAAMSRGDIPLFPRYESNDSGDEWPASRKYIGLREWIREKGFVRIEAARAAYSEEYVMRSSIYQNEEGTVRIQIYFLPHRTGKVSVCYSISSKLESGIRLITDNLYLPFGGFFPENWELERKPWTRSLRSLLKKHLNRLETSGVERVFWEDDPLDDLNKQQQIIESTNTQLGILVPRHQHEEYGRITWEGRYRFWKELWFLNYFGLTLPG</sequence>
<keyword evidence="1" id="KW-0812">Transmembrane</keyword>
<gene>
    <name evidence="2" type="ORF">DF168_01997</name>
</gene>
<keyword evidence="1" id="KW-0472">Membrane</keyword>
<feature type="transmembrane region" description="Helical" evidence="1">
    <location>
        <begin position="6"/>
        <end position="27"/>
    </location>
</feature>
<feature type="transmembrane region" description="Helical" evidence="1">
    <location>
        <begin position="63"/>
        <end position="84"/>
    </location>
</feature>
<dbReference type="KEGG" id="mtar:DF168_01997"/>
<evidence type="ECO:0000313" key="2">
    <source>
        <dbReference type="EMBL" id="AWT60777.1"/>
    </source>
</evidence>
<protein>
    <submittedName>
        <fullName evidence="2">Uncharacterized protein</fullName>
    </submittedName>
</protein>
<dbReference type="EMBL" id="CP029803">
    <property type="protein sequence ID" value="AWT60777.1"/>
    <property type="molecule type" value="Genomic_DNA"/>
</dbReference>
<keyword evidence="1" id="KW-1133">Transmembrane helix</keyword>
<reference evidence="2 3" key="1">
    <citation type="submission" date="2018-06" db="EMBL/GenBank/DDBJ databases">
        <title>Draft Genome Sequence of a Novel Marine Bacterium Related to the Verrucomicrobia.</title>
        <authorList>
            <person name="Vosseberg J."/>
            <person name="Martijn J."/>
            <person name="Ettema T.J.G."/>
        </authorList>
    </citation>
    <scope>NUCLEOTIDE SEQUENCE [LARGE SCALE GENOMIC DNA]</scope>
    <source>
        <strain evidence="2">TARA_B100001123</strain>
    </source>
</reference>
<dbReference type="AlphaFoldDB" id="A0A2Z4AKH7"/>
<organism evidence="2 3">
    <name type="scientific">Candidatus Moanibacter tarae</name>
    <dbReference type="NCBI Taxonomy" id="2200854"/>
    <lineage>
        <taxon>Bacteria</taxon>
        <taxon>Pseudomonadati</taxon>
        <taxon>Verrucomicrobiota</taxon>
        <taxon>Opitutia</taxon>
        <taxon>Puniceicoccales</taxon>
        <taxon>Puniceicoccales incertae sedis</taxon>
        <taxon>Candidatus Moanibacter</taxon>
    </lineage>
</organism>
<proteinExistence type="predicted"/>